<accession>A0A5C6EEA2</accession>
<dbReference type="SUPFAM" id="SSF56235">
    <property type="entry name" value="N-terminal nucleophile aminohydrolases (Ntn hydrolases)"/>
    <property type="match status" value="1"/>
</dbReference>
<dbReference type="OrthoDB" id="9786336at2"/>
<dbReference type="Gene3D" id="3.60.20.10">
    <property type="entry name" value="Glutamine Phosphoribosylpyrophosphate, subunit 1, domain 1"/>
    <property type="match status" value="1"/>
</dbReference>
<proteinExistence type="predicted"/>
<comment type="caution">
    <text evidence="1">The sequence shown here is derived from an EMBL/GenBank/DDBJ whole genome shotgun (WGS) entry which is preliminary data.</text>
</comment>
<dbReference type="InterPro" id="IPR029055">
    <property type="entry name" value="Ntn_hydrolases_N"/>
</dbReference>
<protein>
    <submittedName>
        <fullName evidence="1">Proteasome subunit</fullName>
    </submittedName>
</protein>
<dbReference type="InterPro" id="IPR016545">
    <property type="entry name" value="UCP009120_prtse"/>
</dbReference>
<dbReference type="Pfam" id="PF00227">
    <property type="entry name" value="Proteasome"/>
    <property type="match status" value="1"/>
</dbReference>
<evidence type="ECO:0000313" key="2">
    <source>
        <dbReference type="Proteomes" id="UP000317977"/>
    </source>
</evidence>
<gene>
    <name evidence="1" type="ORF">Poly59_57880</name>
</gene>
<evidence type="ECO:0000313" key="1">
    <source>
        <dbReference type="EMBL" id="TWU46815.1"/>
    </source>
</evidence>
<keyword evidence="1" id="KW-0647">Proteasome</keyword>
<dbReference type="GO" id="GO:0051603">
    <property type="term" value="P:proteolysis involved in protein catabolic process"/>
    <property type="evidence" value="ECO:0007669"/>
    <property type="project" value="InterPro"/>
</dbReference>
<dbReference type="EMBL" id="SJPX01000006">
    <property type="protein sequence ID" value="TWU46815.1"/>
    <property type="molecule type" value="Genomic_DNA"/>
</dbReference>
<dbReference type="Proteomes" id="UP000317977">
    <property type="component" value="Unassembled WGS sequence"/>
</dbReference>
<organism evidence="1 2">
    <name type="scientific">Rubripirellula reticaptiva</name>
    <dbReference type="NCBI Taxonomy" id="2528013"/>
    <lineage>
        <taxon>Bacteria</taxon>
        <taxon>Pseudomonadati</taxon>
        <taxon>Planctomycetota</taxon>
        <taxon>Planctomycetia</taxon>
        <taxon>Pirellulales</taxon>
        <taxon>Pirellulaceae</taxon>
        <taxon>Rubripirellula</taxon>
    </lineage>
</organism>
<dbReference type="AlphaFoldDB" id="A0A5C6EEA2"/>
<keyword evidence="2" id="KW-1185">Reference proteome</keyword>
<dbReference type="GO" id="GO:0005839">
    <property type="term" value="C:proteasome core complex"/>
    <property type="evidence" value="ECO:0007669"/>
    <property type="project" value="InterPro"/>
</dbReference>
<dbReference type="PIRSF" id="PIRSF009120">
    <property type="entry name" value="UCP009120_prtse"/>
    <property type="match status" value="1"/>
</dbReference>
<name>A0A5C6EEA2_9BACT</name>
<reference evidence="1 2" key="1">
    <citation type="submission" date="2019-02" db="EMBL/GenBank/DDBJ databases">
        <title>Deep-cultivation of Planctomycetes and their phenomic and genomic characterization uncovers novel biology.</title>
        <authorList>
            <person name="Wiegand S."/>
            <person name="Jogler M."/>
            <person name="Boedeker C."/>
            <person name="Pinto D."/>
            <person name="Vollmers J."/>
            <person name="Rivas-Marin E."/>
            <person name="Kohn T."/>
            <person name="Peeters S.H."/>
            <person name="Heuer A."/>
            <person name="Rast P."/>
            <person name="Oberbeckmann S."/>
            <person name="Bunk B."/>
            <person name="Jeske O."/>
            <person name="Meyerdierks A."/>
            <person name="Storesund J.E."/>
            <person name="Kallscheuer N."/>
            <person name="Luecker S."/>
            <person name="Lage O.M."/>
            <person name="Pohl T."/>
            <person name="Merkel B.J."/>
            <person name="Hornburger P."/>
            <person name="Mueller R.-W."/>
            <person name="Bruemmer F."/>
            <person name="Labrenz M."/>
            <person name="Spormann A.M."/>
            <person name="Op Den Camp H."/>
            <person name="Overmann J."/>
            <person name="Amann R."/>
            <person name="Jetten M.S.M."/>
            <person name="Mascher T."/>
            <person name="Medema M.H."/>
            <person name="Devos D.P."/>
            <person name="Kaster A.-K."/>
            <person name="Ovreas L."/>
            <person name="Rohde M."/>
            <person name="Galperin M.Y."/>
            <person name="Jogler C."/>
        </authorList>
    </citation>
    <scope>NUCLEOTIDE SEQUENCE [LARGE SCALE GENOMIC DNA]</scope>
    <source>
        <strain evidence="1 2">Poly59</strain>
    </source>
</reference>
<dbReference type="RefSeq" id="WP_146537267.1">
    <property type="nucleotide sequence ID" value="NZ_SJPX01000006.1"/>
</dbReference>
<sequence length="242" mass="27103">MTFCVGIKVNEGIVALADTRIVRGSEQVNKRKLAEFQHAGQALFTMTSGLRSVRDKTLTYVDEALRGEDVVRDRLYQFTNLFGDQLRRVKAEDGPALAATNHTFNLHAIIGGRLPADEKPQMFYVYPEGNWVEVAIDSPYFIIGRTYYGKPILDRLLTSDTPLSSAIALALLAFDATRTSVTDVDYPIDVAVLGNNDSSPRFHRYTEADLAETISNWNRSLSDSVHNLPMQWASPLLNDYQQ</sequence>
<dbReference type="InterPro" id="IPR001353">
    <property type="entry name" value="Proteasome_sua/b"/>
</dbReference>